<feature type="domain" description="ABC transporter" evidence="5">
    <location>
        <begin position="22"/>
        <end position="62"/>
    </location>
</feature>
<proteinExistence type="inferred from homology"/>
<evidence type="ECO:0000256" key="3">
    <source>
        <dbReference type="ARBA" id="ARBA00022741"/>
    </source>
</evidence>
<reference evidence="6 7" key="1">
    <citation type="submission" date="2016-10" db="EMBL/GenBank/DDBJ databases">
        <authorList>
            <person name="Varghese N."/>
            <person name="Submissions S."/>
        </authorList>
    </citation>
    <scope>NUCLEOTIDE SEQUENCE [LARGE SCALE GENOMIC DNA]</scope>
    <source>
        <strain evidence="6 7">CGMCC 1.3527</strain>
    </source>
</reference>
<dbReference type="EMBL" id="FNBO01000005">
    <property type="protein sequence ID" value="SDF49589.1"/>
    <property type="molecule type" value="Genomic_DNA"/>
</dbReference>
<protein>
    <submittedName>
        <fullName evidence="6">ABC transporter</fullName>
    </submittedName>
</protein>
<gene>
    <name evidence="6" type="ORF">SAMN04488067_1055</name>
</gene>
<dbReference type="SUPFAM" id="SSF52540">
    <property type="entry name" value="P-loop containing nucleoside triphosphate hydrolases"/>
    <property type="match status" value="1"/>
</dbReference>
<organism evidence="6 7">
    <name type="scientific">Halorubrum xinjiangense</name>
    <dbReference type="NCBI Taxonomy" id="261291"/>
    <lineage>
        <taxon>Archaea</taxon>
        <taxon>Methanobacteriati</taxon>
        <taxon>Methanobacteriota</taxon>
        <taxon>Stenosarchaea group</taxon>
        <taxon>Halobacteria</taxon>
        <taxon>Halobacteriales</taxon>
        <taxon>Haloferacaceae</taxon>
        <taxon>Halorubrum</taxon>
    </lineage>
</organism>
<keyword evidence="3" id="KW-0547">Nucleotide-binding</keyword>
<keyword evidence="7" id="KW-1185">Reference proteome</keyword>
<dbReference type="Pfam" id="PF00005">
    <property type="entry name" value="ABC_tran"/>
    <property type="match status" value="1"/>
</dbReference>
<name>A0A1G7LKX0_9EURY</name>
<dbReference type="PANTHER" id="PTHR42711:SF5">
    <property type="entry name" value="ABC TRANSPORTER ATP-BINDING PROTEIN NATA"/>
    <property type="match status" value="1"/>
</dbReference>
<dbReference type="PANTHER" id="PTHR42711">
    <property type="entry name" value="ABC TRANSPORTER ATP-BINDING PROTEIN"/>
    <property type="match status" value="1"/>
</dbReference>
<evidence type="ECO:0000313" key="7">
    <source>
        <dbReference type="Proteomes" id="UP000324020"/>
    </source>
</evidence>
<dbReference type="InterPro" id="IPR003439">
    <property type="entry name" value="ABC_transporter-like_ATP-bd"/>
</dbReference>
<dbReference type="InterPro" id="IPR050763">
    <property type="entry name" value="ABC_transporter_ATP-binding"/>
</dbReference>
<dbReference type="GO" id="GO:0005524">
    <property type="term" value="F:ATP binding"/>
    <property type="evidence" value="ECO:0007669"/>
    <property type="project" value="UniProtKB-KW"/>
</dbReference>
<keyword evidence="2" id="KW-0813">Transport</keyword>
<evidence type="ECO:0000256" key="1">
    <source>
        <dbReference type="ARBA" id="ARBA00005417"/>
    </source>
</evidence>
<evidence type="ECO:0000313" key="6">
    <source>
        <dbReference type="EMBL" id="SDF49589.1"/>
    </source>
</evidence>
<dbReference type="Proteomes" id="UP000324020">
    <property type="component" value="Unassembled WGS sequence"/>
</dbReference>
<dbReference type="AlphaFoldDB" id="A0A1G7LKX0"/>
<accession>A0A1G7LKX0</accession>
<evidence type="ECO:0000256" key="4">
    <source>
        <dbReference type="ARBA" id="ARBA00022840"/>
    </source>
</evidence>
<comment type="similarity">
    <text evidence="1">Belongs to the ABC transporter superfamily.</text>
</comment>
<evidence type="ECO:0000256" key="2">
    <source>
        <dbReference type="ARBA" id="ARBA00022448"/>
    </source>
</evidence>
<evidence type="ECO:0000259" key="5">
    <source>
        <dbReference type="Pfam" id="PF00005"/>
    </source>
</evidence>
<keyword evidence="4" id="KW-0067">ATP-binding</keyword>
<dbReference type="Gene3D" id="3.40.50.300">
    <property type="entry name" value="P-loop containing nucleotide triphosphate hydrolases"/>
    <property type="match status" value="1"/>
</dbReference>
<sequence length="63" mass="6140">MSDRPLAAVDGVARSYGGVRVLDDVSLSVETGVTAVVGPNGSGKSTLLGVLAGAVEPTAGSVR</sequence>
<dbReference type="InterPro" id="IPR027417">
    <property type="entry name" value="P-loop_NTPase"/>
</dbReference>
<dbReference type="GO" id="GO:0016887">
    <property type="term" value="F:ATP hydrolysis activity"/>
    <property type="evidence" value="ECO:0007669"/>
    <property type="project" value="InterPro"/>
</dbReference>